<evidence type="ECO:0000313" key="4">
    <source>
        <dbReference type="Proteomes" id="UP000309389"/>
    </source>
</evidence>
<dbReference type="InterPro" id="IPR021730">
    <property type="entry name" value="YdbH"/>
</dbReference>
<dbReference type="AlphaFoldDB" id="A0A4T3F634"/>
<comment type="caution">
    <text evidence="3">The sequence shown here is derived from an EMBL/GenBank/DDBJ whole genome shotgun (WGS) entry which is preliminary data.</text>
</comment>
<proteinExistence type="predicted"/>
<evidence type="ECO:0000256" key="2">
    <source>
        <dbReference type="SAM" id="Phobius"/>
    </source>
</evidence>
<keyword evidence="4" id="KW-1185">Reference proteome</keyword>
<feature type="region of interest" description="Disordered" evidence="1">
    <location>
        <begin position="1091"/>
        <end position="1114"/>
    </location>
</feature>
<evidence type="ECO:0000313" key="3">
    <source>
        <dbReference type="EMBL" id="TIX50316.1"/>
    </source>
</evidence>
<dbReference type="Pfam" id="PF11739">
    <property type="entry name" value="YdbH-like"/>
    <property type="match status" value="1"/>
</dbReference>
<accession>A0A4T3F634</accession>
<dbReference type="OrthoDB" id="7597031at2"/>
<keyword evidence="2" id="KW-0472">Membrane</keyword>
<reference evidence="3 4" key="1">
    <citation type="submission" date="2019-04" db="EMBL/GenBank/DDBJ databases">
        <title>Altererythrobacter aquimixticola sp. nov., isolated from sediment of junction between the ocean and a freshwater spring.</title>
        <authorList>
            <person name="Yoon J.-H."/>
        </authorList>
    </citation>
    <scope>NUCLEOTIDE SEQUENCE [LARGE SCALE GENOMIC DNA]</scope>
    <source>
        <strain evidence="3 4">SSKS-13</strain>
    </source>
</reference>
<keyword evidence="2" id="KW-1133">Transmembrane helix</keyword>
<dbReference type="Proteomes" id="UP000309389">
    <property type="component" value="Unassembled WGS sequence"/>
</dbReference>
<gene>
    <name evidence="3" type="ORF">E5222_08530</name>
</gene>
<dbReference type="EMBL" id="SSHH01000002">
    <property type="protein sequence ID" value="TIX50316.1"/>
    <property type="molecule type" value="Genomic_DNA"/>
</dbReference>
<keyword evidence="2" id="KW-0812">Transmembrane</keyword>
<evidence type="ECO:0000256" key="1">
    <source>
        <dbReference type="SAM" id="MobiDB-lite"/>
    </source>
</evidence>
<organism evidence="3 4">
    <name type="scientific">Alteraurantiacibacter aquimixticola</name>
    <dbReference type="NCBI Taxonomy" id="2489173"/>
    <lineage>
        <taxon>Bacteria</taxon>
        <taxon>Pseudomonadati</taxon>
        <taxon>Pseudomonadota</taxon>
        <taxon>Alphaproteobacteria</taxon>
        <taxon>Sphingomonadales</taxon>
        <taxon>Erythrobacteraceae</taxon>
        <taxon>Alteraurantiacibacter</taxon>
    </lineage>
</organism>
<feature type="transmembrane region" description="Helical" evidence="2">
    <location>
        <begin position="71"/>
        <end position="88"/>
    </location>
</feature>
<dbReference type="RefSeq" id="WP_136693335.1">
    <property type="nucleotide sequence ID" value="NZ_SSHH01000002.1"/>
</dbReference>
<name>A0A4T3F634_9SPHN</name>
<protein>
    <submittedName>
        <fullName evidence="3">Uncharacterized protein</fullName>
    </submittedName>
</protein>
<sequence length="1114" mass="118426">MALSAMGGRRRIAFTEHIVFCRQRLALQLVITSIAFAARLAQVLPPMAQDSIPDDGEAAPVRRKRRPVRRFFQISLLVLVVVLVAAWLQRKDIARDLISDTLGGYGIEATYEIESIAPGSQVLTNLVIGDPDAPDLTVERVEVHITPRLGLPAVNTLILEEPRLWGTIVDGELSFGALDPLIFAEDSDEPFEFPDLQLTVRDGRALIEGDYGPLALRLGGAGHLRGGFAGELAAVAPELTLAGCHASNATLFGEVGIDAERPEFAGPLRFDALECADTGLSVAQGALSLDVRADRNLADFEGNAGLRAGRTSFAAAQIGALSGEGRFTWRGGDLTSEYDIEARDIVTDQARLAVLEADGSFRAREDFARMELETELAGRNLLPGASLDASLADMARASEGTLAAPLLTRLRQQLRAELSGSTLAANITARGEGEQLSVVIPEARLRGRSGASLVALSRGQVGLSDSGMPLFSGNIATGGPGLPQITGRMEQGTGGALELRLQMREYAAGDARLALPQLTVRQSRNGALSLDGRVLASGPLPGGFARNLQVPVAGTISPAGAIAMWSSCTDVRFDSLQVSNLALQRQSLTLCPPRGQPILRYDANGLALAAGAPSLDLAGTLGETPLQLQTGAVGLAWPGSLSARDIDVVLGPQDSAARFALTDLAAQLGDNISGTFSGTDVRLDALPLDIMQASGNWIFADGVLTLDGARFVLEDRDKNVQTQRFKPLLSRGARLVLADNVVTSNFALEHPASGASVARVDLVHDLNTAAGHADLMVDALTFRRGFQPTDLTQSLYGTVSLVDGTVFGRGRIDWDEEAVTSTGRFTSESLDLAAPFGPVKGARGTVVFTDLLGLTTAPAQRIYVEAINPGIEVYDGVVAISLVDGSRLTLDEARWPFLGGTLTMRPVTLAIGVEEVRRYVLEIEGLNAQRFIEHMELNNLGATGTFDGTIPVVFDAMGNGSLQGGVLLSRPPGGSVSYIGELTYEDLSPIANFAFDALRALEYDQMRIGMDGSLTGELVTSVQFDGVRQGEGASRNIVTRRIARLPFRFIVNVRAPFYTMVTNLRSLYDPSAVRDPRGLGLLVDDGTRFVPAGLPDPVNPDEPDIQPPESEATP</sequence>